<feature type="chain" id="PRO_5040840189" evidence="1">
    <location>
        <begin position="29"/>
        <end position="211"/>
    </location>
</feature>
<name>A0A9W4I884_PENOL</name>
<evidence type="ECO:0000256" key="1">
    <source>
        <dbReference type="SAM" id="SignalP"/>
    </source>
</evidence>
<dbReference type="SUPFAM" id="SSF50685">
    <property type="entry name" value="Barwin-like endoglucanases"/>
    <property type="match status" value="1"/>
</dbReference>
<keyword evidence="1" id="KW-0732">Signal</keyword>
<dbReference type="EMBL" id="CAJVOS010000074">
    <property type="protein sequence ID" value="CAG8255256.1"/>
    <property type="molecule type" value="Genomic_DNA"/>
</dbReference>
<protein>
    <submittedName>
        <fullName evidence="2">Uncharacterized protein</fullName>
    </submittedName>
</protein>
<gene>
    <name evidence="2" type="ORF">POLS_LOCUS8868</name>
</gene>
<accession>A0A9W4I884</accession>
<keyword evidence="3" id="KW-1185">Reference proteome</keyword>
<organism evidence="2 3">
    <name type="scientific">Penicillium olsonii</name>
    <dbReference type="NCBI Taxonomy" id="99116"/>
    <lineage>
        <taxon>Eukaryota</taxon>
        <taxon>Fungi</taxon>
        <taxon>Dikarya</taxon>
        <taxon>Ascomycota</taxon>
        <taxon>Pezizomycotina</taxon>
        <taxon>Eurotiomycetes</taxon>
        <taxon>Eurotiomycetidae</taxon>
        <taxon>Eurotiales</taxon>
        <taxon>Aspergillaceae</taxon>
        <taxon>Penicillium</taxon>
    </lineage>
</organism>
<dbReference type="Gene3D" id="2.40.40.10">
    <property type="entry name" value="RlpA-like domain"/>
    <property type="match status" value="1"/>
</dbReference>
<dbReference type="CDD" id="cd22191">
    <property type="entry name" value="DPBB_RlpA_EXP_N-like"/>
    <property type="match status" value="1"/>
</dbReference>
<feature type="signal peptide" evidence="1">
    <location>
        <begin position="1"/>
        <end position="28"/>
    </location>
</feature>
<evidence type="ECO:0000313" key="2">
    <source>
        <dbReference type="EMBL" id="CAG8255256.1"/>
    </source>
</evidence>
<comment type="caution">
    <text evidence="2">The sequence shown here is derived from an EMBL/GenBank/DDBJ whole genome shotgun (WGS) entry which is preliminary data.</text>
</comment>
<dbReference type="AlphaFoldDB" id="A0A9W4I884"/>
<dbReference type="OrthoDB" id="2564987at2759"/>
<sequence length="211" mass="22610">MGFQPTKAIHMLLVVCAAASSIIDCNEGFGTYYYDIEQVDSCGTTFRNQNKGGLMCSPAVLLSLDQINTNSVVAMNRTQLGFNPSLYCGKRVVVSVNGQPSDLQLFIGDGCERCSVGSSSSNIWDAQSAPGLDFSYSVLDHLSGGNACNAGHIAISWEILDEKLYEFDESSLGLPFVDQPMLSNAVAVEPSVKCSEPSETPTDIFIRANAT</sequence>
<dbReference type="InterPro" id="IPR036908">
    <property type="entry name" value="RlpA-like_sf"/>
</dbReference>
<evidence type="ECO:0000313" key="3">
    <source>
        <dbReference type="Proteomes" id="UP001153618"/>
    </source>
</evidence>
<reference evidence="2" key="1">
    <citation type="submission" date="2021-07" db="EMBL/GenBank/DDBJ databases">
        <authorList>
            <person name="Branca A.L. A."/>
        </authorList>
    </citation>
    <scope>NUCLEOTIDE SEQUENCE</scope>
</reference>
<dbReference type="Proteomes" id="UP001153618">
    <property type="component" value="Unassembled WGS sequence"/>
</dbReference>
<proteinExistence type="predicted"/>